<name>A0ABS0XDV9_9ACTN</name>
<keyword evidence="2" id="KW-0472">Membrane</keyword>
<reference evidence="3 4" key="1">
    <citation type="submission" date="2020-12" db="EMBL/GenBank/DDBJ databases">
        <title>Streptomyces typhae sp. nov., a novel endophytic actinomycete isolated from the root of cattail pollen (Typha angustifolia L.).</title>
        <authorList>
            <person name="Peng C."/>
            <person name="Liu C."/>
        </authorList>
    </citation>
    <scope>NUCLEOTIDE SEQUENCE [LARGE SCALE GENOMIC DNA]</scope>
    <source>
        <strain evidence="3 4">JCM 4753</strain>
    </source>
</reference>
<dbReference type="EMBL" id="JAEKOZ010000025">
    <property type="protein sequence ID" value="MBJ3811394.1"/>
    <property type="molecule type" value="Genomic_DNA"/>
</dbReference>
<comment type="caution">
    <text evidence="3">The sequence shown here is derived from an EMBL/GenBank/DDBJ whole genome shotgun (WGS) entry which is preliminary data.</text>
</comment>
<feature type="transmembrane region" description="Helical" evidence="2">
    <location>
        <begin position="12"/>
        <end position="31"/>
    </location>
</feature>
<accession>A0ABS0XDV9</accession>
<organism evidence="3 4">
    <name type="scientific">Streptomyces flavofungini</name>
    <dbReference type="NCBI Taxonomy" id="68200"/>
    <lineage>
        <taxon>Bacteria</taxon>
        <taxon>Bacillati</taxon>
        <taxon>Actinomycetota</taxon>
        <taxon>Actinomycetes</taxon>
        <taxon>Kitasatosporales</taxon>
        <taxon>Streptomycetaceae</taxon>
        <taxon>Streptomyces</taxon>
    </lineage>
</organism>
<protein>
    <recommendedName>
        <fullName evidence="5">Lipoprotein</fullName>
    </recommendedName>
</protein>
<feature type="compositionally biased region" description="Basic and acidic residues" evidence="1">
    <location>
        <begin position="134"/>
        <end position="145"/>
    </location>
</feature>
<dbReference type="Proteomes" id="UP000634780">
    <property type="component" value="Unassembled WGS sequence"/>
</dbReference>
<keyword evidence="2" id="KW-1133">Transmembrane helix</keyword>
<evidence type="ECO:0000313" key="4">
    <source>
        <dbReference type="Proteomes" id="UP000634780"/>
    </source>
</evidence>
<feature type="region of interest" description="Disordered" evidence="1">
    <location>
        <begin position="134"/>
        <end position="154"/>
    </location>
</feature>
<evidence type="ECO:0008006" key="5">
    <source>
        <dbReference type="Google" id="ProtNLM"/>
    </source>
</evidence>
<evidence type="ECO:0000256" key="2">
    <source>
        <dbReference type="SAM" id="Phobius"/>
    </source>
</evidence>
<sequence length="237" mass="24527">MSDNQRGRKAVTAVAGIGIVAVLGVGAYIGFGDDSSDGGGGGGGSAAVKDDGPHKLIAPKTVLDGYKQLDGITSTELEEHARFGVHEAENVQTVYGNGSKGDDMGGGMIQFTGAYGKIADPEKTVDAMFTDLSEKAEKGPGKGGEKSTWLGDGPEDFSADGAVLKCQASRVEDSSTAARKGLSPKEARLALCVWADHSTVAVVLPMDTRAIKEGKAASLDEAATTTKKLRKEVRVKR</sequence>
<keyword evidence="4" id="KW-1185">Reference proteome</keyword>
<keyword evidence="2" id="KW-0812">Transmembrane</keyword>
<evidence type="ECO:0000313" key="3">
    <source>
        <dbReference type="EMBL" id="MBJ3811394.1"/>
    </source>
</evidence>
<proteinExistence type="predicted"/>
<evidence type="ECO:0000256" key="1">
    <source>
        <dbReference type="SAM" id="MobiDB-lite"/>
    </source>
</evidence>
<gene>
    <name evidence="3" type="ORF">JGB26_30620</name>
</gene>
<dbReference type="RefSeq" id="WP_190113724.1">
    <property type="nucleotide sequence ID" value="NZ_BMVR01000001.1"/>
</dbReference>